<evidence type="ECO:0000313" key="4">
    <source>
        <dbReference type="Proteomes" id="UP001233271"/>
    </source>
</evidence>
<gene>
    <name evidence="3" type="ORF">CcaverHIS019_0307660</name>
</gene>
<dbReference type="AlphaFoldDB" id="A0AA48L132"/>
<dbReference type="GO" id="GO:0051287">
    <property type="term" value="F:NAD binding"/>
    <property type="evidence" value="ECO:0007669"/>
    <property type="project" value="InterPro"/>
</dbReference>
<accession>A0AA48L132</accession>
<dbReference type="InterPro" id="IPR036291">
    <property type="entry name" value="NAD(P)-bd_dom_sf"/>
</dbReference>
<dbReference type="PANTHER" id="PTHR43060:SF17">
    <property type="entry name" value="L-THREONATE DEHYDROGENASE"/>
    <property type="match status" value="1"/>
</dbReference>
<dbReference type="KEGG" id="ccac:CcaHIS019_0307660"/>
<dbReference type="EMBL" id="AP028214">
    <property type="protein sequence ID" value="BEI90696.1"/>
    <property type="molecule type" value="Genomic_DNA"/>
</dbReference>
<dbReference type="InterPro" id="IPR029154">
    <property type="entry name" value="HIBADH-like_NADP-bd"/>
</dbReference>
<feature type="domain" description="3-hydroxyisobutyrate dehydrogenase-like NAD-binding" evidence="2">
    <location>
        <begin position="105"/>
        <end position="202"/>
    </location>
</feature>
<evidence type="ECO:0000259" key="2">
    <source>
        <dbReference type="Pfam" id="PF14833"/>
    </source>
</evidence>
<dbReference type="SUPFAM" id="SSF51735">
    <property type="entry name" value="NAD(P)-binding Rossmann-fold domains"/>
    <property type="match status" value="1"/>
</dbReference>
<sequence>MTHVKDILTALNLSRLADTEHVASFHGSVHHFDVPYVVLVGTPSVEVIAHIAAANPQTGIGLIVPLKAGREEEHRAAVSGVFSETAHKIIDASEVVYLGPKVSSAAAFKVIEEAMWGTNTMIARETYILAAKNGVDLNLLYGALANGAAGSQAFRDLWPHLLVGNTFKADAQLATAHEALEAGLELAGNEVFYAPLMGLAKQEAVTPMGNVRPAVESNIKLEDITSVEPSKVGFVGLGAMGRPMSLVLHNAGLNVIGYDVWDGAREAYGKAGGKVAETVLDCAEGSDVFLLIVVNAAQVEDILFAQGALTALAQDATVLVMATVPSSEIRRLSERIARIRSDVSLVDCPVSGATPRAATGDLMVFCGGLDESLSKGKAYRVLRLLSSSQGNEHYLVRVPGGVGRGSAVKLSNQHLAGTHISCVAEIQALVAKLGMRGRDAHHLLMTGPGWCWVLGHRGVSMLNGLIQPPTSAVTIFVKDMGIVVAEAGVLRERCPLAALVQQQYVFAKSLGWGNDDDSGLVRVWKFAEIDVAIVE</sequence>
<dbReference type="Pfam" id="PF03446">
    <property type="entry name" value="NAD_binding_2"/>
    <property type="match status" value="1"/>
</dbReference>
<evidence type="ECO:0000259" key="1">
    <source>
        <dbReference type="Pfam" id="PF03446"/>
    </source>
</evidence>
<evidence type="ECO:0000313" key="3">
    <source>
        <dbReference type="EMBL" id="BEI90696.1"/>
    </source>
</evidence>
<dbReference type="InterPro" id="IPR006115">
    <property type="entry name" value="6PGDH_NADP-bd"/>
</dbReference>
<dbReference type="Gene3D" id="3.40.50.720">
    <property type="entry name" value="NAD(P)-binding Rossmann-like Domain"/>
    <property type="match status" value="1"/>
</dbReference>
<feature type="domain" description="3-hydroxyisobutyrate dehydrogenase-like NAD-binding" evidence="2">
    <location>
        <begin position="403"/>
        <end position="524"/>
    </location>
</feature>
<dbReference type="PANTHER" id="PTHR43060">
    <property type="entry name" value="3-HYDROXYISOBUTYRATE DEHYDROGENASE-LIKE 1, MITOCHONDRIAL-RELATED"/>
    <property type="match status" value="1"/>
</dbReference>
<name>A0AA48L132_9TREE</name>
<dbReference type="SUPFAM" id="SSF48179">
    <property type="entry name" value="6-phosphogluconate dehydrogenase C-terminal domain-like"/>
    <property type="match status" value="2"/>
</dbReference>
<dbReference type="Gene3D" id="1.10.1040.10">
    <property type="entry name" value="N-(1-d-carboxylethyl)-l-norvaline Dehydrogenase, domain 2"/>
    <property type="match status" value="2"/>
</dbReference>
<protein>
    <recommendedName>
        <fullName evidence="5">6-phosphogluconate dehydrogenase NADP-binding domain-containing protein</fullName>
    </recommendedName>
</protein>
<dbReference type="Pfam" id="PF14833">
    <property type="entry name" value="NAD_binding_11"/>
    <property type="match status" value="2"/>
</dbReference>
<dbReference type="GeneID" id="85494566"/>
<evidence type="ECO:0008006" key="5">
    <source>
        <dbReference type="Google" id="ProtNLM"/>
    </source>
</evidence>
<proteinExistence type="predicted"/>
<feature type="domain" description="6-phosphogluconate dehydrogenase NADP-binding" evidence="1">
    <location>
        <begin position="231"/>
        <end position="376"/>
    </location>
</feature>
<organism evidence="3 4">
    <name type="scientific">Cutaneotrichosporon cavernicola</name>
    <dbReference type="NCBI Taxonomy" id="279322"/>
    <lineage>
        <taxon>Eukaryota</taxon>
        <taxon>Fungi</taxon>
        <taxon>Dikarya</taxon>
        <taxon>Basidiomycota</taxon>
        <taxon>Agaricomycotina</taxon>
        <taxon>Tremellomycetes</taxon>
        <taxon>Trichosporonales</taxon>
        <taxon>Trichosporonaceae</taxon>
        <taxon>Cutaneotrichosporon</taxon>
    </lineage>
</organism>
<dbReference type="Proteomes" id="UP001233271">
    <property type="component" value="Chromosome 3"/>
</dbReference>
<dbReference type="RefSeq" id="XP_060455961.1">
    <property type="nucleotide sequence ID" value="XM_060599249.1"/>
</dbReference>
<reference evidence="3" key="1">
    <citation type="journal article" date="2023" name="BMC Genomics">
        <title>Chromosome-level genome assemblies of Cutaneotrichosporon spp. (Trichosporonales, Basidiomycota) reveal imbalanced evolution between nucleotide sequences and chromosome synteny.</title>
        <authorList>
            <person name="Kobayashi Y."/>
            <person name="Kayamori A."/>
            <person name="Aoki K."/>
            <person name="Shiwa Y."/>
            <person name="Matsutani M."/>
            <person name="Fujita N."/>
            <person name="Sugita T."/>
            <person name="Iwasaki W."/>
            <person name="Tanaka N."/>
            <person name="Takashima M."/>
        </authorList>
    </citation>
    <scope>NUCLEOTIDE SEQUENCE</scope>
    <source>
        <strain evidence="3">HIS019</strain>
    </source>
</reference>
<dbReference type="GO" id="GO:0050661">
    <property type="term" value="F:NADP binding"/>
    <property type="evidence" value="ECO:0007669"/>
    <property type="project" value="InterPro"/>
</dbReference>
<dbReference type="InterPro" id="IPR013328">
    <property type="entry name" value="6PGD_dom2"/>
</dbReference>
<keyword evidence="4" id="KW-1185">Reference proteome</keyword>
<dbReference type="InterPro" id="IPR008927">
    <property type="entry name" value="6-PGluconate_DH-like_C_sf"/>
</dbReference>